<reference evidence="4 6" key="2">
    <citation type="submission" date="2020-08" db="EMBL/GenBank/DDBJ databases">
        <title>Genomic Encyclopedia of Type Strains, Phase IV (KMG-IV): sequencing the most valuable type-strain genomes for metagenomic binning, comparative biology and taxonomic classification.</title>
        <authorList>
            <person name="Goeker M."/>
        </authorList>
    </citation>
    <scope>NUCLEOTIDE SEQUENCE [LARGE SCALE GENOMIC DNA]</scope>
    <source>
        <strain evidence="4 6">DSM 103679</strain>
    </source>
</reference>
<gene>
    <name evidence="5" type="ORF">DYE49_10970</name>
    <name evidence="4" type="ORF">HNP77_001533</name>
</gene>
<dbReference type="InterPro" id="IPR023753">
    <property type="entry name" value="FAD/NAD-binding_dom"/>
</dbReference>
<evidence type="ECO:0000313" key="6">
    <source>
        <dbReference type="Proteomes" id="UP000578697"/>
    </source>
</evidence>
<dbReference type="Gene3D" id="3.50.50.60">
    <property type="entry name" value="FAD/NAD(P)-binding domain"/>
    <property type="match status" value="2"/>
</dbReference>
<name>A0A840SE62_9SPIR</name>
<evidence type="ECO:0000313" key="7">
    <source>
        <dbReference type="Proteomes" id="UP000593591"/>
    </source>
</evidence>
<dbReference type="PRINTS" id="PR00368">
    <property type="entry name" value="FADPNR"/>
</dbReference>
<proteinExistence type="predicted"/>
<dbReference type="InterPro" id="IPR036188">
    <property type="entry name" value="FAD/NAD-bd_sf"/>
</dbReference>
<evidence type="ECO:0000256" key="1">
    <source>
        <dbReference type="ARBA" id="ARBA00022630"/>
    </source>
</evidence>
<sequence length="290" mass="31283">MENIQDEVFDAAVIGTGPAGISAAITLTVRNKKVLLLGSRSLSDKISKAHAVRNYPGLPEIAGNDFQKKMLEHLDVLGIPVTEDQITACYALGDTFSLTGRSSRTYTAKTVIIASGINFGKPFEGEEQFLGRGVSYCATCDAALYKNKTVAVVAQTEKEESEAAFLAENCAEVYYIPMYKKEDIHFESSKVKVIQDAVVSVSGGMKVQKLVLKNQELDVDGVFILRDSVKPSQLVPGIELDGNHIAVDRQCRTNLKGCFACGDITGAPYQYIKAAGEGNVAALSAVEYLK</sequence>
<dbReference type="EC" id="1.8.1.9" evidence="4"/>
<evidence type="ECO:0000313" key="5">
    <source>
        <dbReference type="EMBL" id="QOS40939.1"/>
    </source>
</evidence>
<dbReference type="RefSeq" id="WP_184652585.1">
    <property type="nucleotide sequence ID" value="NZ_JACHFR010000002.1"/>
</dbReference>
<evidence type="ECO:0000313" key="4">
    <source>
        <dbReference type="EMBL" id="MBB5219164.1"/>
    </source>
</evidence>
<dbReference type="EMBL" id="JACHFR010000002">
    <property type="protein sequence ID" value="MBB5219164.1"/>
    <property type="molecule type" value="Genomic_DNA"/>
</dbReference>
<feature type="domain" description="FAD/NAD(P)-binding" evidence="3">
    <location>
        <begin position="10"/>
        <end position="153"/>
    </location>
</feature>
<evidence type="ECO:0000256" key="2">
    <source>
        <dbReference type="ARBA" id="ARBA00023002"/>
    </source>
</evidence>
<feature type="domain" description="FAD/NAD(P)-binding" evidence="3">
    <location>
        <begin position="185"/>
        <end position="278"/>
    </location>
</feature>
<evidence type="ECO:0000259" key="3">
    <source>
        <dbReference type="Pfam" id="PF07992"/>
    </source>
</evidence>
<dbReference type="Proteomes" id="UP000593591">
    <property type="component" value="Chromosome"/>
</dbReference>
<dbReference type="Proteomes" id="UP000578697">
    <property type="component" value="Unassembled WGS sequence"/>
</dbReference>
<keyword evidence="1" id="KW-0285">Flavoprotein</keyword>
<dbReference type="PANTHER" id="PTHR48105">
    <property type="entry name" value="THIOREDOXIN REDUCTASE 1-RELATED-RELATED"/>
    <property type="match status" value="1"/>
</dbReference>
<keyword evidence="6" id="KW-1185">Reference proteome</keyword>
<dbReference type="SUPFAM" id="SSF51905">
    <property type="entry name" value="FAD/NAD(P)-binding domain"/>
    <property type="match status" value="2"/>
</dbReference>
<organism evidence="4 6">
    <name type="scientific">Treponema rectale</name>
    <dbReference type="NCBI Taxonomy" id="744512"/>
    <lineage>
        <taxon>Bacteria</taxon>
        <taxon>Pseudomonadati</taxon>
        <taxon>Spirochaetota</taxon>
        <taxon>Spirochaetia</taxon>
        <taxon>Spirochaetales</taxon>
        <taxon>Treponemataceae</taxon>
        <taxon>Treponema</taxon>
    </lineage>
</organism>
<dbReference type="KEGG" id="trc:DYE49_10970"/>
<dbReference type="PRINTS" id="PR00469">
    <property type="entry name" value="PNDRDTASEII"/>
</dbReference>
<dbReference type="EMBL" id="CP031517">
    <property type="protein sequence ID" value="QOS40939.1"/>
    <property type="molecule type" value="Genomic_DNA"/>
</dbReference>
<dbReference type="Pfam" id="PF07992">
    <property type="entry name" value="Pyr_redox_2"/>
    <property type="match status" value="2"/>
</dbReference>
<reference evidence="5 7" key="1">
    <citation type="submission" date="2018-08" db="EMBL/GenBank/DDBJ databases">
        <title>The first complete genome of Treponema rectale (CHPAT), a commensal spirochete of the bovine rectum.</title>
        <authorList>
            <person name="Staton G.J."/>
            <person name="Clegg S.R."/>
            <person name="Carter S.D."/>
            <person name="Radford A.D."/>
            <person name="Darby A."/>
            <person name="Hall N."/>
            <person name="Birtles R.J."/>
            <person name="Evans N.J."/>
        </authorList>
    </citation>
    <scope>NUCLEOTIDE SEQUENCE [LARGE SCALE GENOMIC DNA]</scope>
    <source>
        <strain evidence="5 7">CHPA</strain>
    </source>
</reference>
<dbReference type="InterPro" id="IPR050097">
    <property type="entry name" value="Ferredoxin-NADP_redctase_2"/>
</dbReference>
<accession>A0A840SE62</accession>
<dbReference type="GO" id="GO:0004791">
    <property type="term" value="F:thioredoxin-disulfide reductase (NADPH) activity"/>
    <property type="evidence" value="ECO:0007669"/>
    <property type="project" value="UniProtKB-EC"/>
</dbReference>
<keyword evidence="2 4" id="KW-0560">Oxidoreductase</keyword>
<protein>
    <submittedName>
        <fullName evidence="5">NAD(P)/FAD-dependent oxidoreductase</fullName>
    </submittedName>
    <submittedName>
        <fullName evidence="4">Thioredoxin reductase (NADPH)</fullName>
        <ecNumber evidence="4">1.8.1.9</ecNumber>
    </submittedName>
</protein>
<dbReference type="AlphaFoldDB" id="A0A840SE62"/>